<sequence>MAAVGSYVPERCHSAANLTPSDVVEFITTGQKPANCETVLCSTLLLLECGLRDQGMSVNEHLPGLVHAIDSAVELPTYCSNVLKKIWKKAEECGQEDLDNLLASPVSSVYKPKKKEDPNKVGEECAKAGITRHVLDKGWDNPPKIVVTKMMVAEIEGYCQPETDDDRWVGRDR</sequence>
<dbReference type="KEGG" id="bbel:109463251"/>
<protein>
    <submittedName>
        <fullName evidence="2">Uncharacterized protein LOC109463251</fullName>
    </submittedName>
</protein>
<dbReference type="RefSeq" id="XP_019615554.1">
    <property type="nucleotide sequence ID" value="XM_019759995.1"/>
</dbReference>
<evidence type="ECO:0000313" key="1">
    <source>
        <dbReference type="Proteomes" id="UP000515135"/>
    </source>
</evidence>
<organism evidence="1 2">
    <name type="scientific">Branchiostoma belcheri</name>
    <name type="common">Amphioxus</name>
    <dbReference type="NCBI Taxonomy" id="7741"/>
    <lineage>
        <taxon>Eukaryota</taxon>
        <taxon>Metazoa</taxon>
        <taxon>Chordata</taxon>
        <taxon>Cephalochordata</taxon>
        <taxon>Leptocardii</taxon>
        <taxon>Amphioxiformes</taxon>
        <taxon>Branchiostomatidae</taxon>
        <taxon>Branchiostoma</taxon>
    </lineage>
</organism>
<dbReference type="Proteomes" id="UP000515135">
    <property type="component" value="Unplaced"/>
</dbReference>
<dbReference type="OrthoDB" id="10081562at2759"/>
<keyword evidence="1" id="KW-1185">Reference proteome</keyword>
<reference evidence="2" key="1">
    <citation type="submission" date="2025-08" db="UniProtKB">
        <authorList>
            <consortium name="RefSeq"/>
        </authorList>
    </citation>
    <scope>IDENTIFICATION</scope>
    <source>
        <tissue evidence="2">Gonad</tissue>
    </source>
</reference>
<evidence type="ECO:0000313" key="2">
    <source>
        <dbReference type="RefSeq" id="XP_019615554.1"/>
    </source>
</evidence>
<gene>
    <name evidence="2" type="primary">LOC109463251</name>
</gene>
<dbReference type="GeneID" id="109463251"/>
<proteinExistence type="predicted"/>
<dbReference type="AlphaFoldDB" id="A0A6P4XYQ7"/>
<accession>A0A6P4XYQ7</accession>
<name>A0A6P4XYQ7_BRABE</name>